<evidence type="ECO:0000256" key="3">
    <source>
        <dbReference type="ARBA" id="ARBA00011738"/>
    </source>
</evidence>
<evidence type="ECO:0000256" key="10">
    <source>
        <dbReference type="HAMAP-Rule" id="MF_00315"/>
    </source>
</evidence>
<keyword evidence="7 10" id="KW-0784">Thiamine biosynthesis</keyword>
<dbReference type="GO" id="GO:0008661">
    <property type="term" value="F:1-deoxy-D-xylulose-5-phosphate synthase activity"/>
    <property type="evidence" value="ECO:0007669"/>
    <property type="project" value="UniProtKB-UniRule"/>
</dbReference>
<evidence type="ECO:0000256" key="4">
    <source>
        <dbReference type="ARBA" id="ARBA00022679"/>
    </source>
</evidence>
<dbReference type="Pfam" id="PF13292">
    <property type="entry name" value="DXP_synthase_N"/>
    <property type="match status" value="1"/>
</dbReference>
<keyword evidence="4 10" id="KW-0808">Transferase</keyword>
<dbReference type="Pfam" id="PF02779">
    <property type="entry name" value="Transket_pyr"/>
    <property type="match status" value="1"/>
</dbReference>
<evidence type="ECO:0000313" key="13">
    <source>
        <dbReference type="Proteomes" id="UP000886844"/>
    </source>
</evidence>
<evidence type="ECO:0000256" key="7">
    <source>
        <dbReference type="ARBA" id="ARBA00022977"/>
    </source>
</evidence>
<evidence type="ECO:0000313" key="12">
    <source>
        <dbReference type="EMBL" id="HIY69165.1"/>
    </source>
</evidence>
<dbReference type="GO" id="GO:0009228">
    <property type="term" value="P:thiamine biosynthetic process"/>
    <property type="evidence" value="ECO:0007669"/>
    <property type="project" value="UniProtKB-UniRule"/>
</dbReference>
<feature type="binding site" evidence="10">
    <location>
        <position position="180"/>
    </location>
    <ligand>
        <name>Mg(2+)</name>
        <dbReference type="ChEBI" id="CHEBI:18420"/>
    </ligand>
</feature>
<dbReference type="HAMAP" id="MF_00315">
    <property type="entry name" value="DXP_synth"/>
    <property type="match status" value="1"/>
</dbReference>
<dbReference type="GO" id="GO:0030976">
    <property type="term" value="F:thiamine pyrophosphate binding"/>
    <property type="evidence" value="ECO:0007669"/>
    <property type="project" value="UniProtKB-UniRule"/>
</dbReference>
<dbReference type="GO" id="GO:0019288">
    <property type="term" value="P:isopentenyl diphosphate biosynthetic process, methylerythritol 4-phosphate pathway"/>
    <property type="evidence" value="ECO:0007669"/>
    <property type="project" value="TreeGrafter"/>
</dbReference>
<evidence type="ECO:0000256" key="2">
    <source>
        <dbReference type="ARBA" id="ARBA00011081"/>
    </source>
</evidence>
<feature type="binding site" evidence="10">
    <location>
        <position position="370"/>
    </location>
    <ligand>
        <name>thiamine diphosphate</name>
        <dbReference type="ChEBI" id="CHEBI:58937"/>
    </ligand>
</feature>
<sequence>MSCEAYKLLDRVSSPRELKQLTPEELRRYCDELRHYIIEECSVNPGHLASSLGAVELAAALHYVYDTPEDRIVWDVGHQTYAHKIITGRREAFHTKRQLGGISGFPRMSESEYDAFGGGHASVSISAAFGMAKAAELRGEKHHVVAVIGDGSMTGGLAFEGLNNAGASKQTNLLVILNDNNMAIDQATGALKNYLLKISTSVHYNRFKQRLWGILSHTPRLLRLCQKAGNAVKQGLLNKSNFFESLNFRYFGPVDGHNLKELVRTLRAMRDIEGPKLLHVLTVKGKGYLPAEHDQPVWHAPGRFNPDTGERIAPPEGPVRYQDVFGETLLELARRDKRVVGVTPAMPTGCSMNILLREMPDRCFDVGIAEGHAVTFSAGLAAAGMVPFCNIYSTFMQRAYDNVIHDVAIQDLPVVMCLDRGGLVGEDGVTHHGVFDMEAFRAIPGLTIAAPMNEPELRNLMYTALQSGHPFMIRYPRGCGEGLPWRGVAFETLPVGRGRKLREGSDVALVTVGTVGNAAARAAERAAAEGVEAAHYDLRFVKPLDETLLDEVGRRFRRVITVEDGCLRGGVGEAVTIFFASHGYDVEVTRLGIGDEWVEHGTPAQLKALCGYDEEAILRALLAARSPEPSAERE</sequence>
<feature type="domain" description="Transketolase-like pyrimidine-binding" evidence="11">
    <location>
        <begin position="319"/>
        <end position="483"/>
    </location>
</feature>
<organism evidence="12 13">
    <name type="scientific">Candidatus Alistipes intestinigallinarum</name>
    <dbReference type="NCBI Taxonomy" id="2838440"/>
    <lineage>
        <taxon>Bacteria</taxon>
        <taxon>Pseudomonadati</taxon>
        <taxon>Bacteroidota</taxon>
        <taxon>Bacteroidia</taxon>
        <taxon>Bacteroidales</taxon>
        <taxon>Rikenellaceae</taxon>
        <taxon>Alistipes</taxon>
    </lineage>
</organism>
<accession>A0A9D1Z1W4</accession>
<dbReference type="Pfam" id="PF02780">
    <property type="entry name" value="Transketolase_C"/>
    <property type="match status" value="1"/>
</dbReference>
<evidence type="ECO:0000256" key="8">
    <source>
        <dbReference type="ARBA" id="ARBA00023052"/>
    </source>
</evidence>
<dbReference type="InterPro" id="IPR005475">
    <property type="entry name" value="Transketolase-like_Pyr-bd"/>
</dbReference>
<reference evidence="12" key="2">
    <citation type="submission" date="2021-04" db="EMBL/GenBank/DDBJ databases">
        <authorList>
            <person name="Gilroy R."/>
        </authorList>
    </citation>
    <scope>NUCLEOTIDE SEQUENCE</scope>
    <source>
        <strain evidence="12">5134</strain>
    </source>
</reference>
<name>A0A9D1Z1W4_9BACT</name>
<feature type="binding site" evidence="10">
    <location>
        <position position="78"/>
    </location>
    <ligand>
        <name>thiamine diphosphate</name>
        <dbReference type="ChEBI" id="CHEBI:58937"/>
    </ligand>
</feature>
<comment type="cofactor">
    <cofactor evidence="10">
        <name>thiamine diphosphate</name>
        <dbReference type="ChEBI" id="CHEBI:58937"/>
    </cofactor>
    <text evidence="10">Binds 1 thiamine pyrophosphate per subunit.</text>
</comment>
<evidence type="ECO:0000256" key="1">
    <source>
        <dbReference type="ARBA" id="ARBA00004980"/>
    </source>
</evidence>
<dbReference type="InterPro" id="IPR009014">
    <property type="entry name" value="Transketo_C/PFOR_II"/>
</dbReference>
<dbReference type="PANTHER" id="PTHR43322:SF5">
    <property type="entry name" value="1-DEOXY-D-XYLULOSE-5-PHOSPHATE SYNTHASE, CHLOROPLASTIC"/>
    <property type="match status" value="1"/>
</dbReference>
<dbReference type="Proteomes" id="UP000886844">
    <property type="component" value="Unassembled WGS sequence"/>
</dbReference>
<dbReference type="CDD" id="cd07033">
    <property type="entry name" value="TPP_PYR_DXS_TK_like"/>
    <property type="match status" value="1"/>
</dbReference>
<comment type="pathway">
    <text evidence="1 10">Metabolic intermediate biosynthesis; 1-deoxy-D-xylulose 5-phosphate biosynthesis; 1-deoxy-D-xylulose 5-phosphate from D-glyceraldehyde 3-phosphate and pyruvate: step 1/1.</text>
</comment>
<dbReference type="Gene3D" id="3.40.50.920">
    <property type="match status" value="1"/>
</dbReference>
<dbReference type="CDD" id="cd02007">
    <property type="entry name" value="TPP_DXS"/>
    <property type="match status" value="1"/>
</dbReference>
<proteinExistence type="inferred from homology"/>
<reference evidence="12" key="1">
    <citation type="journal article" date="2021" name="PeerJ">
        <title>Extensive microbial diversity within the chicken gut microbiome revealed by metagenomics and culture.</title>
        <authorList>
            <person name="Gilroy R."/>
            <person name="Ravi A."/>
            <person name="Getino M."/>
            <person name="Pursley I."/>
            <person name="Horton D.L."/>
            <person name="Alikhan N.F."/>
            <person name="Baker D."/>
            <person name="Gharbi K."/>
            <person name="Hall N."/>
            <person name="Watson M."/>
            <person name="Adriaenssens E.M."/>
            <person name="Foster-Nyarko E."/>
            <person name="Jarju S."/>
            <person name="Secka A."/>
            <person name="Antonio M."/>
            <person name="Oren A."/>
            <person name="Chaudhuri R.R."/>
            <person name="La Ragione R."/>
            <person name="Hildebrand F."/>
            <person name="Pallen M.J."/>
        </authorList>
    </citation>
    <scope>NUCLEOTIDE SEQUENCE</scope>
    <source>
        <strain evidence="12">5134</strain>
    </source>
</reference>
<feature type="binding site" evidence="10">
    <location>
        <position position="288"/>
    </location>
    <ligand>
        <name>thiamine diphosphate</name>
        <dbReference type="ChEBI" id="CHEBI:58937"/>
    </ligand>
</feature>
<comment type="similarity">
    <text evidence="2 10">Belongs to the transketolase family. DXPS subfamily.</text>
</comment>
<feature type="binding site" evidence="10">
    <location>
        <begin position="119"/>
        <end position="121"/>
    </location>
    <ligand>
        <name>thiamine diphosphate</name>
        <dbReference type="ChEBI" id="CHEBI:58937"/>
    </ligand>
</feature>
<keyword evidence="9 10" id="KW-0414">Isoprene biosynthesis</keyword>
<dbReference type="NCBIfam" id="TIGR00204">
    <property type="entry name" value="dxs"/>
    <property type="match status" value="1"/>
</dbReference>
<dbReference type="SUPFAM" id="SSF52922">
    <property type="entry name" value="TK C-terminal domain-like"/>
    <property type="match status" value="1"/>
</dbReference>
<dbReference type="AlphaFoldDB" id="A0A9D1Z1W4"/>
<evidence type="ECO:0000256" key="9">
    <source>
        <dbReference type="ARBA" id="ARBA00023229"/>
    </source>
</evidence>
<comment type="function">
    <text evidence="10">Catalyzes the acyloin condensation reaction between C atoms 2 and 3 of pyruvate and glyceraldehyde 3-phosphate to yield 1-deoxy-D-xylulose-5-phosphate (DXP).</text>
</comment>
<evidence type="ECO:0000259" key="11">
    <source>
        <dbReference type="SMART" id="SM00861"/>
    </source>
</evidence>
<dbReference type="PANTHER" id="PTHR43322">
    <property type="entry name" value="1-D-DEOXYXYLULOSE 5-PHOSPHATE SYNTHASE-RELATED"/>
    <property type="match status" value="1"/>
</dbReference>
<dbReference type="SUPFAM" id="SSF52518">
    <property type="entry name" value="Thiamin diphosphate-binding fold (THDP-binding)"/>
    <property type="match status" value="2"/>
</dbReference>
<dbReference type="InterPro" id="IPR033248">
    <property type="entry name" value="Transketolase_C"/>
</dbReference>
<dbReference type="GO" id="GO:0005829">
    <property type="term" value="C:cytosol"/>
    <property type="evidence" value="ECO:0007669"/>
    <property type="project" value="TreeGrafter"/>
</dbReference>
<gene>
    <name evidence="10 12" type="primary">dxs</name>
    <name evidence="12" type="ORF">H9828_07090</name>
</gene>
<dbReference type="GO" id="GO:0000287">
    <property type="term" value="F:magnesium ion binding"/>
    <property type="evidence" value="ECO:0007669"/>
    <property type="project" value="UniProtKB-UniRule"/>
</dbReference>
<feature type="binding site" evidence="10">
    <location>
        <begin position="151"/>
        <end position="152"/>
    </location>
    <ligand>
        <name>thiamine diphosphate</name>
        <dbReference type="ChEBI" id="CHEBI:58937"/>
    </ligand>
</feature>
<dbReference type="EC" id="2.2.1.7" evidence="10"/>
<evidence type="ECO:0000256" key="5">
    <source>
        <dbReference type="ARBA" id="ARBA00022723"/>
    </source>
</evidence>
<dbReference type="EMBL" id="DXDA01000056">
    <property type="protein sequence ID" value="HIY69165.1"/>
    <property type="molecule type" value="Genomic_DNA"/>
</dbReference>
<dbReference type="NCBIfam" id="NF003933">
    <property type="entry name" value="PRK05444.2-2"/>
    <property type="match status" value="1"/>
</dbReference>
<feature type="binding site" evidence="10">
    <location>
        <position position="180"/>
    </location>
    <ligand>
        <name>thiamine diphosphate</name>
        <dbReference type="ChEBI" id="CHEBI:58937"/>
    </ligand>
</feature>
<dbReference type="InterPro" id="IPR005477">
    <property type="entry name" value="Dxylulose-5-P_synthase"/>
</dbReference>
<comment type="subunit">
    <text evidence="3 10">Homodimer.</text>
</comment>
<protein>
    <recommendedName>
        <fullName evidence="10">1-deoxy-D-xylulose-5-phosphate synthase</fullName>
        <ecNumber evidence="10">2.2.1.7</ecNumber>
    </recommendedName>
    <alternativeName>
        <fullName evidence="10">1-deoxyxylulose-5-phosphate synthase</fullName>
        <shortName evidence="10">DXP synthase</shortName>
        <shortName evidence="10">DXPS</shortName>
    </alternativeName>
</protein>
<comment type="catalytic activity">
    <reaction evidence="10">
        <text>D-glyceraldehyde 3-phosphate + pyruvate + H(+) = 1-deoxy-D-xylulose 5-phosphate + CO2</text>
        <dbReference type="Rhea" id="RHEA:12605"/>
        <dbReference type="ChEBI" id="CHEBI:15361"/>
        <dbReference type="ChEBI" id="CHEBI:15378"/>
        <dbReference type="ChEBI" id="CHEBI:16526"/>
        <dbReference type="ChEBI" id="CHEBI:57792"/>
        <dbReference type="ChEBI" id="CHEBI:59776"/>
        <dbReference type="EC" id="2.2.1.7"/>
    </reaction>
</comment>
<keyword evidence="6 10" id="KW-0460">Magnesium</keyword>
<keyword evidence="5 10" id="KW-0479">Metal-binding</keyword>
<feature type="binding site" evidence="10">
    <location>
        <position position="150"/>
    </location>
    <ligand>
        <name>Mg(2+)</name>
        <dbReference type="ChEBI" id="CHEBI:18420"/>
    </ligand>
</feature>
<dbReference type="Gene3D" id="3.40.50.970">
    <property type="match status" value="2"/>
</dbReference>
<dbReference type="GO" id="GO:0016114">
    <property type="term" value="P:terpenoid biosynthetic process"/>
    <property type="evidence" value="ECO:0007669"/>
    <property type="project" value="UniProtKB-UniRule"/>
</dbReference>
<comment type="cofactor">
    <cofactor evidence="10">
        <name>Mg(2+)</name>
        <dbReference type="ChEBI" id="CHEBI:18420"/>
    </cofactor>
    <text evidence="10">Binds 1 Mg(2+) ion per subunit.</text>
</comment>
<keyword evidence="8 10" id="KW-0786">Thiamine pyrophosphate</keyword>
<dbReference type="SMART" id="SM00861">
    <property type="entry name" value="Transket_pyr"/>
    <property type="match status" value="1"/>
</dbReference>
<comment type="caution">
    <text evidence="12">The sequence shown here is derived from an EMBL/GenBank/DDBJ whole genome shotgun (WGS) entry which is preliminary data.</text>
</comment>
<dbReference type="InterPro" id="IPR029061">
    <property type="entry name" value="THDP-binding"/>
</dbReference>
<evidence type="ECO:0000256" key="6">
    <source>
        <dbReference type="ARBA" id="ARBA00022842"/>
    </source>
</evidence>